<evidence type="ECO:0000313" key="3">
    <source>
        <dbReference type="Proteomes" id="UP001476798"/>
    </source>
</evidence>
<name>A0ABV0NAF6_9TELE</name>
<evidence type="ECO:0000256" key="1">
    <source>
        <dbReference type="SAM" id="MobiDB-lite"/>
    </source>
</evidence>
<organism evidence="2 3">
    <name type="scientific">Goodea atripinnis</name>
    <dbReference type="NCBI Taxonomy" id="208336"/>
    <lineage>
        <taxon>Eukaryota</taxon>
        <taxon>Metazoa</taxon>
        <taxon>Chordata</taxon>
        <taxon>Craniata</taxon>
        <taxon>Vertebrata</taxon>
        <taxon>Euteleostomi</taxon>
        <taxon>Actinopterygii</taxon>
        <taxon>Neopterygii</taxon>
        <taxon>Teleostei</taxon>
        <taxon>Neoteleostei</taxon>
        <taxon>Acanthomorphata</taxon>
        <taxon>Ovalentaria</taxon>
        <taxon>Atherinomorphae</taxon>
        <taxon>Cyprinodontiformes</taxon>
        <taxon>Goodeidae</taxon>
        <taxon>Goodea</taxon>
    </lineage>
</organism>
<reference evidence="2 3" key="1">
    <citation type="submission" date="2021-06" db="EMBL/GenBank/DDBJ databases">
        <authorList>
            <person name="Palmer J.M."/>
        </authorList>
    </citation>
    <scope>NUCLEOTIDE SEQUENCE [LARGE SCALE GENOMIC DNA]</scope>
    <source>
        <strain evidence="2 3">GA_2019</strain>
        <tissue evidence="2">Muscle</tissue>
    </source>
</reference>
<comment type="caution">
    <text evidence="2">The sequence shown here is derived from an EMBL/GenBank/DDBJ whole genome shotgun (WGS) entry which is preliminary data.</text>
</comment>
<sequence>MGCAQSHDPQERGASLKMAKSKELTIANKLSLIEAAAYRFTYFSRPTARTILCFCKGNAELDHISALMIPPLGRERGGSTHPSQRRQPGP</sequence>
<feature type="compositionally biased region" description="Polar residues" evidence="1">
    <location>
        <begin position="80"/>
        <end position="90"/>
    </location>
</feature>
<protein>
    <submittedName>
        <fullName evidence="2">Uncharacterized protein</fullName>
    </submittedName>
</protein>
<evidence type="ECO:0000313" key="2">
    <source>
        <dbReference type="EMBL" id="MEQ2168381.1"/>
    </source>
</evidence>
<feature type="region of interest" description="Disordered" evidence="1">
    <location>
        <begin position="70"/>
        <end position="90"/>
    </location>
</feature>
<gene>
    <name evidence="2" type="ORF">GOODEAATRI_013770</name>
</gene>
<keyword evidence="3" id="KW-1185">Reference proteome</keyword>
<dbReference type="EMBL" id="JAHRIO010030925">
    <property type="protein sequence ID" value="MEQ2168381.1"/>
    <property type="molecule type" value="Genomic_DNA"/>
</dbReference>
<proteinExistence type="predicted"/>
<dbReference type="Proteomes" id="UP001476798">
    <property type="component" value="Unassembled WGS sequence"/>
</dbReference>
<accession>A0ABV0NAF6</accession>